<feature type="compositionally biased region" description="Polar residues" evidence="1">
    <location>
        <begin position="13"/>
        <end position="23"/>
    </location>
</feature>
<keyword evidence="3" id="KW-1185">Reference proteome</keyword>
<feature type="region of interest" description="Disordered" evidence="1">
    <location>
        <begin position="373"/>
        <end position="407"/>
    </location>
</feature>
<gene>
    <name evidence="2" type="ORF">BSTOLATCC_MIC23465</name>
</gene>
<feature type="region of interest" description="Disordered" evidence="1">
    <location>
        <begin position="1"/>
        <end position="36"/>
    </location>
</feature>
<accession>A0AAU9J5M7</accession>
<dbReference type="Proteomes" id="UP001162131">
    <property type="component" value="Unassembled WGS sequence"/>
</dbReference>
<name>A0AAU9J5M7_9CILI</name>
<proteinExistence type="predicted"/>
<evidence type="ECO:0000313" key="2">
    <source>
        <dbReference type="EMBL" id="CAG9319257.1"/>
    </source>
</evidence>
<comment type="caution">
    <text evidence="2">The sequence shown here is derived from an EMBL/GenBank/DDBJ whole genome shotgun (WGS) entry which is preliminary data.</text>
</comment>
<feature type="compositionally biased region" description="Basic and acidic residues" evidence="1">
    <location>
        <begin position="1"/>
        <end position="12"/>
    </location>
</feature>
<evidence type="ECO:0000313" key="3">
    <source>
        <dbReference type="Proteomes" id="UP001162131"/>
    </source>
</evidence>
<organism evidence="2 3">
    <name type="scientific">Blepharisma stoltei</name>
    <dbReference type="NCBI Taxonomy" id="1481888"/>
    <lineage>
        <taxon>Eukaryota</taxon>
        <taxon>Sar</taxon>
        <taxon>Alveolata</taxon>
        <taxon>Ciliophora</taxon>
        <taxon>Postciliodesmatophora</taxon>
        <taxon>Heterotrichea</taxon>
        <taxon>Heterotrichida</taxon>
        <taxon>Blepharismidae</taxon>
        <taxon>Blepharisma</taxon>
    </lineage>
</organism>
<reference evidence="2" key="1">
    <citation type="submission" date="2021-09" db="EMBL/GenBank/DDBJ databases">
        <authorList>
            <consortium name="AG Swart"/>
            <person name="Singh M."/>
            <person name="Singh A."/>
            <person name="Seah K."/>
            <person name="Emmerich C."/>
        </authorList>
    </citation>
    <scope>NUCLEOTIDE SEQUENCE</scope>
    <source>
        <strain evidence="2">ATCC30299</strain>
    </source>
</reference>
<feature type="region of interest" description="Disordered" evidence="1">
    <location>
        <begin position="52"/>
        <end position="87"/>
    </location>
</feature>
<feature type="compositionally biased region" description="Polar residues" evidence="1">
    <location>
        <begin position="68"/>
        <end position="81"/>
    </location>
</feature>
<evidence type="ECO:0000256" key="1">
    <source>
        <dbReference type="SAM" id="MobiDB-lite"/>
    </source>
</evidence>
<sequence length="473" mass="53808">MEIDSKTPKDTFNKNPKTRTSYGLPSASVCPDLPRGSVSNLVDLYEKRIRKNSPKNSYAPGRADDRSFNTNSKSATTNPSNELPDHEVISKNELSVQTEDWNDLLERQKNISSSYSQIYQLESFLNASTLKETGVLISAESILHHRKDALNIYKQFTTSIMPSFDKDQKNGSILNYSNIDRWKGRRNSDINIIPNSRNEDYYQSFVTEVDLLCVNCYECIPINEVNKHSHVCTVPKVEENECIYIDARVRKIVNAIFSRVIEASGERLTVLKHLQDLGNAILTQSMKPVKILEQLSSISNLDNIPKIGASCIVFAKRLIHLMESRIRIKRNEKFKKSTLASIEDNSPESNKDLAKWKFKPDMLHHIARPTGLSKVSSGVGSHFERPSGDSYISNNQDANPSFSENNSHTLEEYSNEELEKYFFTVALSKKMEFPTNHPVNTVSISQLFKKCKAENIPPAYWDNYIVSEYSKLC</sequence>
<protein>
    <submittedName>
        <fullName evidence="2">Uncharacterized protein</fullName>
    </submittedName>
</protein>
<dbReference type="AlphaFoldDB" id="A0AAU9J5M7"/>
<feature type="compositionally biased region" description="Polar residues" evidence="1">
    <location>
        <begin position="390"/>
        <end position="407"/>
    </location>
</feature>
<dbReference type="EMBL" id="CAJZBQ010000022">
    <property type="protein sequence ID" value="CAG9319257.1"/>
    <property type="molecule type" value="Genomic_DNA"/>
</dbReference>